<comment type="similarity">
    <text evidence="3">Belongs to the eukaryotic ribosomal protein eL8 family.</text>
</comment>
<dbReference type="Proteomes" id="UP000233200">
    <property type="component" value="Unplaced"/>
</dbReference>
<comment type="function">
    <text evidence="9">Required for ribosome biogenesis and telomere maintenance. Part of the H/ACA small nucleolar ribonucleoprotein (H/ACA snoRNP) complex, which catalyzes pseudouridylation of rRNA. This involves the isomerization of uridine such that the ribose is subsequently attached to C5, instead of the normal N1. Each rRNA can contain up to 100 pseudouridine ('psi') residues, which may serve to stabilize the conformation of rRNAs. May also be required for correct processing or intranuclear trafficking of TERC, the RNA component of the telomerase reverse transcriptase (TERT) holoenzyme.</text>
</comment>
<dbReference type="GO" id="GO:0070034">
    <property type="term" value="F:telomerase RNA binding"/>
    <property type="evidence" value="ECO:0007669"/>
    <property type="project" value="Ensembl"/>
</dbReference>
<dbReference type="GO" id="GO:0090661">
    <property type="term" value="C:box H/ACA telomerase RNP complex"/>
    <property type="evidence" value="ECO:0007669"/>
    <property type="project" value="Ensembl"/>
</dbReference>
<dbReference type="AlphaFoldDB" id="A0A2K6RGM9"/>
<evidence type="ECO:0000256" key="3">
    <source>
        <dbReference type="ARBA" id="ARBA00007337"/>
    </source>
</evidence>
<evidence type="ECO:0000259" key="13">
    <source>
        <dbReference type="Pfam" id="PF01248"/>
    </source>
</evidence>
<dbReference type="InterPro" id="IPR018492">
    <property type="entry name" value="Ribosomal_eL8/Nhp2"/>
</dbReference>
<keyword evidence="6" id="KW-0694">RNA-binding</keyword>
<evidence type="ECO:0000256" key="12">
    <source>
        <dbReference type="ARBA" id="ARBA00082425"/>
    </source>
</evidence>
<dbReference type="GO" id="GO:0034513">
    <property type="term" value="F:box H/ACA snoRNA binding"/>
    <property type="evidence" value="ECO:0007669"/>
    <property type="project" value="Ensembl"/>
</dbReference>
<evidence type="ECO:0000256" key="4">
    <source>
        <dbReference type="ARBA" id="ARBA00022517"/>
    </source>
</evidence>
<evidence type="ECO:0000256" key="2">
    <source>
        <dbReference type="ARBA" id="ARBA00004604"/>
    </source>
</evidence>
<keyword evidence="4" id="KW-0690">Ribosome biogenesis</keyword>
<reference evidence="14" key="2">
    <citation type="submission" date="2025-09" db="UniProtKB">
        <authorList>
            <consortium name="Ensembl"/>
        </authorList>
    </citation>
    <scope>IDENTIFICATION</scope>
</reference>
<dbReference type="Pfam" id="PF01248">
    <property type="entry name" value="Ribosomal_L7Ae"/>
    <property type="match status" value="1"/>
</dbReference>
<keyword evidence="15" id="KW-1185">Reference proteome</keyword>
<accession>A0A2K6RGM9</accession>
<dbReference type="InterPro" id="IPR050257">
    <property type="entry name" value="eL8/uL1-like"/>
</dbReference>
<dbReference type="SUPFAM" id="SSF55315">
    <property type="entry name" value="L30e-like"/>
    <property type="match status" value="1"/>
</dbReference>
<evidence type="ECO:0000256" key="6">
    <source>
        <dbReference type="ARBA" id="ARBA00022884"/>
    </source>
</evidence>
<dbReference type="Gene3D" id="3.30.1330.30">
    <property type="match status" value="1"/>
</dbReference>
<sequence>MTKIKADPDGPEAQAEACSGERTYQELLVNQNPIAQPLASRRLTRKLYKCIKKGEAGAGVAGMGARVAGQGPRPTDSSVVAAVKQKQIRRGVKEVQKFVNKGEKGIMVLAGDTLPIEVYCHLPVMCEDRNLPYVYIPSKTDLGAAAGSKRPTCVIMVKPHEEYQEAYDECLEEVQSLPLPL</sequence>
<evidence type="ECO:0000256" key="11">
    <source>
        <dbReference type="ARBA" id="ARBA00080838"/>
    </source>
</evidence>
<dbReference type="InterPro" id="IPR029064">
    <property type="entry name" value="Ribosomal_eL30-like_sf"/>
</dbReference>
<dbReference type="GO" id="GO:0015030">
    <property type="term" value="C:Cajal body"/>
    <property type="evidence" value="ECO:0007669"/>
    <property type="project" value="UniProtKB-SubCell"/>
</dbReference>
<organism evidence="14 15">
    <name type="scientific">Rhinopithecus roxellana</name>
    <name type="common">Golden snub-nosed monkey</name>
    <name type="synonym">Pygathrix roxellana</name>
    <dbReference type="NCBI Taxonomy" id="61622"/>
    <lineage>
        <taxon>Eukaryota</taxon>
        <taxon>Metazoa</taxon>
        <taxon>Chordata</taxon>
        <taxon>Craniata</taxon>
        <taxon>Vertebrata</taxon>
        <taxon>Euteleostomi</taxon>
        <taxon>Mammalia</taxon>
        <taxon>Eutheria</taxon>
        <taxon>Euarchontoglires</taxon>
        <taxon>Primates</taxon>
        <taxon>Haplorrhini</taxon>
        <taxon>Catarrhini</taxon>
        <taxon>Cercopithecidae</taxon>
        <taxon>Colobinae</taxon>
        <taxon>Rhinopithecus</taxon>
    </lineage>
</organism>
<dbReference type="InterPro" id="IPR004038">
    <property type="entry name" value="Ribosomal_eL8/eL30/eS12/Gad45"/>
</dbReference>
<dbReference type="Ensembl" id="ENSRROT00000064681.1">
    <property type="protein sequence ID" value="ENSRROP00000040192.1"/>
    <property type="gene ID" value="ENSRROG00000043373.1"/>
</dbReference>
<evidence type="ECO:0000256" key="7">
    <source>
        <dbReference type="ARBA" id="ARBA00023242"/>
    </source>
</evidence>
<evidence type="ECO:0000256" key="9">
    <source>
        <dbReference type="ARBA" id="ARBA00058344"/>
    </source>
</evidence>
<keyword evidence="8" id="KW-0687">Ribonucleoprotein</keyword>
<comment type="subcellular location">
    <subcellularLocation>
        <location evidence="1">Nucleus</location>
        <location evidence="1">Cajal body</location>
    </subcellularLocation>
    <subcellularLocation>
        <location evidence="2">Nucleus</location>
        <location evidence="2">Nucleolus</location>
    </subcellularLocation>
</comment>
<proteinExistence type="inferred from homology"/>
<gene>
    <name evidence="14" type="primary">NHP2</name>
</gene>
<dbReference type="PANTHER" id="PTHR23105">
    <property type="entry name" value="RIBOSOMAL PROTEIN L7AE FAMILY MEMBER"/>
    <property type="match status" value="1"/>
</dbReference>
<evidence type="ECO:0000256" key="5">
    <source>
        <dbReference type="ARBA" id="ARBA00022552"/>
    </source>
</evidence>
<keyword evidence="5" id="KW-0698">rRNA processing</keyword>
<evidence type="ECO:0000256" key="1">
    <source>
        <dbReference type="ARBA" id="ARBA00004408"/>
    </source>
</evidence>
<name>A0A2K6RGM9_RHIRO</name>
<dbReference type="GO" id="GO:0007004">
    <property type="term" value="P:telomere maintenance via telomerase"/>
    <property type="evidence" value="ECO:0007669"/>
    <property type="project" value="Ensembl"/>
</dbReference>
<dbReference type="GeneTree" id="ENSGT00550000074939"/>
<reference evidence="14" key="1">
    <citation type="submission" date="2025-08" db="UniProtKB">
        <authorList>
            <consortium name="Ensembl"/>
        </authorList>
    </citation>
    <scope>IDENTIFICATION</scope>
</reference>
<evidence type="ECO:0000313" key="15">
    <source>
        <dbReference type="Proteomes" id="UP000233200"/>
    </source>
</evidence>
<evidence type="ECO:0000256" key="10">
    <source>
        <dbReference type="ARBA" id="ARBA00071538"/>
    </source>
</evidence>
<dbReference type="FunFam" id="3.30.1330.30:FF:000016">
    <property type="entry name" value="H/ACA ribonucleoprotein complex subunit 2"/>
    <property type="match status" value="1"/>
</dbReference>
<evidence type="ECO:0000313" key="14">
    <source>
        <dbReference type="Ensembl" id="ENSRROP00000040192.1"/>
    </source>
</evidence>
<dbReference type="PRINTS" id="PR00881">
    <property type="entry name" value="L7ARS6FAMILY"/>
</dbReference>
<evidence type="ECO:0000256" key="8">
    <source>
        <dbReference type="ARBA" id="ARBA00023274"/>
    </source>
</evidence>
<dbReference type="STRING" id="61622.ENSRROP00000040192"/>
<keyword evidence="7" id="KW-0539">Nucleus</keyword>
<protein>
    <recommendedName>
        <fullName evidence="10">H/ACA ribonucleoprotein complex subunit 2</fullName>
    </recommendedName>
    <alternativeName>
        <fullName evidence="11">Nucleolar protein family A member 2</fullName>
    </alternativeName>
    <alternativeName>
        <fullName evidence="12">snoRNP protein NHP2</fullName>
    </alternativeName>
</protein>
<dbReference type="GO" id="GO:0006364">
    <property type="term" value="P:rRNA processing"/>
    <property type="evidence" value="ECO:0007669"/>
    <property type="project" value="UniProtKB-KW"/>
</dbReference>
<dbReference type="GO" id="GO:0031429">
    <property type="term" value="C:box H/ACA snoRNP complex"/>
    <property type="evidence" value="ECO:0007669"/>
    <property type="project" value="Ensembl"/>
</dbReference>
<feature type="domain" description="Ribosomal protein eL8/eL30/eS12/Gadd45" evidence="13">
    <location>
        <begin position="79"/>
        <end position="165"/>
    </location>
</feature>